<dbReference type="InterPro" id="IPR001881">
    <property type="entry name" value="EGF-like_Ca-bd_dom"/>
</dbReference>
<dbReference type="CDD" id="cd00054">
    <property type="entry name" value="EGF_CA"/>
    <property type="match status" value="2"/>
</dbReference>
<evidence type="ECO:0000259" key="8">
    <source>
        <dbReference type="PROSITE" id="PS50026"/>
    </source>
</evidence>
<dbReference type="PROSITE" id="PS01186">
    <property type="entry name" value="EGF_2"/>
    <property type="match status" value="3"/>
</dbReference>
<organism evidence="9">
    <name type="scientific">Tetranychus truncatus</name>
    <dbReference type="NCBI Taxonomy" id="93132"/>
    <lineage>
        <taxon>Eukaryota</taxon>
        <taxon>Metazoa</taxon>
        <taxon>Ecdysozoa</taxon>
        <taxon>Arthropoda</taxon>
        <taxon>Chelicerata</taxon>
        <taxon>Arachnida</taxon>
        <taxon>Acari</taxon>
        <taxon>Acariformes</taxon>
        <taxon>Trombidiformes</taxon>
        <taxon>Prostigmata</taxon>
        <taxon>Eleutherengona</taxon>
        <taxon>Raphignathae</taxon>
        <taxon>Tetranychoidea</taxon>
        <taxon>Tetranychidae</taxon>
        <taxon>Tetranychus</taxon>
    </lineage>
</organism>
<evidence type="ECO:0000256" key="2">
    <source>
        <dbReference type="ARBA" id="ARBA00022729"/>
    </source>
</evidence>
<proteinExistence type="evidence at transcript level"/>
<accession>A0A3G5ANT5</accession>
<feature type="transmembrane region" description="Helical" evidence="6">
    <location>
        <begin position="1266"/>
        <end position="1289"/>
    </location>
</feature>
<evidence type="ECO:0000256" key="1">
    <source>
        <dbReference type="ARBA" id="ARBA00022536"/>
    </source>
</evidence>
<dbReference type="InterPro" id="IPR018097">
    <property type="entry name" value="EGF_Ca-bd_CS"/>
</dbReference>
<evidence type="ECO:0000256" key="4">
    <source>
        <dbReference type="ARBA" id="ARBA00023157"/>
    </source>
</evidence>
<dbReference type="SMART" id="SM00179">
    <property type="entry name" value="EGF_CA"/>
    <property type="match status" value="3"/>
</dbReference>
<dbReference type="GO" id="GO:0005576">
    <property type="term" value="C:extracellular region"/>
    <property type="evidence" value="ECO:0007669"/>
    <property type="project" value="UniProtKB-SubCell"/>
</dbReference>
<dbReference type="SUPFAM" id="SSF57184">
    <property type="entry name" value="Growth factor receptor domain"/>
    <property type="match status" value="1"/>
</dbReference>
<keyword evidence="6" id="KW-1133">Transmembrane helix</keyword>
<sequence>MFSKRLRFSILLTVITLFYQTVNLSSAQVLKAKVSTGWTEHDLETYPPKINDESYLYYAGKTSDLNGLKIVVKTIPSISSTEKLIQADVAFDYWGVGGTLEADNLATNFFSVGVSAYSEAKPETVFAYFNDSYLGGDLWGTFASTFLQPVYPARIMITPNLASTGSENSYYVALKGIQVTYFIENTETVYENVTDPTTNVANLVPREVKSTRNVTLSCESDNCSDFDLVNGATLYWSDKFFPTKPQTFTKFLTPNAGTKAPYQLTLTKAATTDVCVSINYWLTEASNLTVQLDSSTSTIVLSPTYSLSTSTSIDVADSMYDWYTVQVCMSHFVYEAATGDHMISLIPGAAGESEFIAVGDVDESDVTTPALTQTTQMILESWTKGSVEPTQQWHYLPAVGSTSADQNSLLFSSVPNGNSIIYLYSDWFNYTSGLELRQSMGITSCPPKIAVQIQLVDGSNNLVSTDVSDLCETQTKTTSQTIFQLTQGQMGKQHRLQFVIHWVQGTSPATLSVSAVDLSDACRNDRTTCSDHGTCQVTQPNEYHCDCEPGYMRERCQKPDYCVLTFSETESTGNVITINGTDYCQQRLGTCDAETFDPVMRKICSCEENHYWKYDATMGHSCAPLDPCTGINVFCPVGYVCNAGTTSDTATCTACDTANGYVAGPNNTCVKSSPCSSNPCINGGKCVEYEKKPVCYCENGATYETATGCDSNECSLDTRDELACSHTCKTSMGKSQCTCLPGYELVENTTNCEPTFNCTLNCTDSIGSICLSNANTQSCGCLPGYVLISSTNECVDICTAAASNNTQAMAQVKSICGSSTCSMVNSKLTCTCSAPYVNGPDGRCHIETACLPGGKGHAQCSSRGAMCAPNLSAFATGQDLWECICPVGTTEGANNNCVDQCSIDEKSCLFDNAVCQKSYLEGAKTHDCVCQPGLKKNETDGQCYLIERSLRVEMLTRLDEQVAGLLTTKTRLIVKSSIMSAPTMDEVCPYYAPLDIPGCVDYLTKVSENNYQTQKPTLMEKAIREELIRTLGEDLANVYGRTFGDIKIIDYSKLNNATEVAGDYKVIMSLELTDPETETNLIPLNDQAVCHQLPNTISEAASYCVIPTHSVIQRASIQQTELIPCNETLINYCPSNTQCKTLDKSRFSCECNPGFKAETIIQMDMDRTSYYKEYCEDIDECSSTTNPCRAHSSCINTIGSYMCPCNHEYIEDTKTGECISVCSTVTCVHGQCIVITNNTGSCRCNEGYRGDTCEEQDPMVKTFRTALITVAVVLGLLLIAVVLVSVILIKKAEQSKKLPPVKHVHGIPLTKVEQLRGPLESSHF</sequence>
<feature type="domain" description="EGF-like" evidence="8">
    <location>
        <begin position="1177"/>
        <end position="1215"/>
    </location>
</feature>
<feature type="disulfide bond" evidence="5">
    <location>
        <begin position="1244"/>
        <end position="1253"/>
    </location>
</feature>
<evidence type="ECO:0000256" key="7">
    <source>
        <dbReference type="SAM" id="SignalP"/>
    </source>
</evidence>
<dbReference type="FunFam" id="2.10.25.10:FF:000038">
    <property type="entry name" value="Fibrillin 2"/>
    <property type="match status" value="1"/>
</dbReference>
<dbReference type="PROSITE" id="PS01187">
    <property type="entry name" value="EGF_CA"/>
    <property type="match status" value="1"/>
</dbReference>
<evidence type="ECO:0000256" key="5">
    <source>
        <dbReference type="PROSITE-ProRule" id="PRU00076"/>
    </source>
</evidence>
<comment type="caution">
    <text evidence="5">Lacks conserved residue(s) required for the propagation of feature annotation.</text>
</comment>
<evidence type="ECO:0000256" key="6">
    <source>
        <dbReference type="SAM" id="Phobius"/>
    </source>
</evidence>
<dbReference type="Pfam" id="PF07645">
    <property type="entry name" value="EGF_CA"/>
    <property type="match status" value="1"/>
</dbReference>
<dbReference type="PROSITE" id="PS00022">
    <property type="entry name" value="EGF_1"/>
    <property type="match status" value="1"/>
</dbReference>
<dbReference type="InterPro" id="IPR009030">
    <property type="entry name" value="Growth_fac_rcpt_cys_sf"/>
</dbReference>
<dbReference type="Gene3D" id="2.10.25.10">
    <property type="entry name" value="Laminin"/>
    <property type="match status" value="3"/>
</dbReference>
<keyword evidence="6" id="KW-0472">Membrane</keyword>
<dbReference type="SMART" id="SM00181">
    <property type="entry name" value="EGF"/>
    <property type="match status" value="11"/>
</dbReference>
<keyword evidence="3" id="KW-0677">Repeat</keyword>
<feature type="chain" id="PRO_5018142634" evidence="7">
    <location>
        <begin position="28"/>
        <end position="1324"/>
    </location>
</feature>
<keyword evidence="4 5" id="KW-1015">Disulfide bond</keyword>
<protein>
    <submittedName>
        <fullName evidence="9">Neurogenic locus notch-like protein 1</fullName>
    </submittedName>
</protein>
<dbReference type="EMBL" id="MH990453">
    <property type="protein sequence ID" value="AYV89000.1"/>
    <property type="molecule type" value="mRNA"/>
</dbReference>
<keyword evidence="1 5" id="KW-0245">EGF-like domain</keyword>
<evidence type="ECO:0000313" key="9">
    <source>
        <dbReference type="EMBL" id="AYV89000.1"/>
    </source>
</evidence>
<dbReference type="SUPFAM" id="SSF57196">
    <property type="entry name" value="EGF/Laminin"/>
    <property type="match status" value="1"/>
</dbReference>
<keyword evidence="6" id="KW-0812">Transmembrane</keyword>
<dbReference type="InterPro" id="IPR049883">
    <property type="entry name" value="NOTCH1_EGF-like"/>
</dbReference>
<dbReference type="PROSITE" id="PS00010">
    <property type="entry name" value="ASX_HYDROXYL"/>
    <property type="match status" value="1"/>
</dbReference>
<feature type="domain" description="EGF-like" evidence="8">
    <location>
        <begin position="671"/>
        <end position="707"/>
    </location>
</feature>
<feature type="domain" description="EGF-like" evidence="8">
    <location>
        <begin position="1223"/>
        <end position="1254"/>
    </location>
</feature>
<evidence type="ECO:0000256" key="3">
    <source>
        <dbReference type="ARBA" id="ARBA00022737"/>
    </source>
</evidence>
<reference evidence="9" key="1">
    <citation type="submission" date="2018-09" db="EMBL/GenBank/DDBJ databases">
        <title>Comparative analyses of salivary proteins from the facultative symbiont-infected and uninfected Tetranychus truncatus.</title>
        <authorList>
            <person name="Zhu Y.-X."/>
            <person name="Huang H.-J."/>
            <person name="Hong X.-Y."/>
        </authorList>
    </citation>
    <scope>NUCLEOTIDE SEQUENCE</scope>
</reference>
<dbReference type="PANTHER" id="PTHR24050:SF27">
    <property type="entry name" value="FIBRILLIN-1"/>
    <property type="match status" value="1"/>
</dbReference>
<dbReference type="PROSITE" id="PS50026">
    <property type="entry name" value="EGF_3"/>
    <property type="match status" value="4"/>
</dbReference>
<name>A0A3G5ANT5_9ACAR</name>
<feature type="domain" description="EGF-like" evidence="8">
    <location>
        <begin position="518"/>
        <end position="557"/>
    </location>
</feature>
<feature type="signal peptide" evidence="7">
    <location>
        <begin position="1"/>
        <end position="27"/>
    </location>
</feature>
<dbReference type="GO" id="GO:0005509">
    <property type="term" value="F:calcium ion binding"/>
    <property type="evidence" value="ECO:0007669"/>
    <property type="project" value="InterPro"/>
</dbReference>
<feature type="disulfide bond" evidence="5">
    <location>
        <begin position="547"/>
        <end position="556"/>
    </location>
</feature>
<dbReference type="Pfam" id="PF00008">
    <property type="entry name" value="EGF"/>
    <property type="match status" value="1"/>
</dbReference>
<dbReference type="PANTHER" id="PTHR24050">
    <property type="entry name" value="PA14 DOMAIN-CONTAINING PROTEIN"/>
    <property type="match status" value="1"/>
</dbReference>
<dbReference type="Gene3D" id="2.90.20.10">
    <property type="entry name" value="Plasmodium vivax P25 domain"/>
    <property type="match status" value="1"/>
</dbReference>
<dbReference type="InterPro" id="IPR000152">
    <property type="entry name" value="EGF-type_Asp/Asn_hydroxyl_site"/>
</dbReference>
<dbReference type="InterPro" id="IPR000742">
    <property type="entry name" value="EGF"/>
</dbReference>
<keyword evidence="2 7" id="KW-0732">Signal</keyword>
<dbReference type="InterPro" id="IPR052235">
    <property type="entry name" value="Nephronectin_domain"/>
</dbReference>
<dbReference type="Gene3D" id="2.60.120.260">
    <property type="entry name" value="Galactose-binding domain-like"/>
    <property type="match status" value="1"/>
</dbReference>